<evidence type="ECO:0000313" key="6">
    <source>
        <dbReference type="Proteomes" id="UP001176521"/>
    </source>
</evidence>
<feature type="compositionally biased region" description="Low complexity" evidence="3">
    <location>
        <begin position="456"/>
        <end position="482"/>
    </location>
</feature>
<feature type="compositionally biased region" description="Gly residues" evidence="3">
    <location>
        <begin position="846"/>
        <end position="872"/>
    </location>
</feature>
<feature type="coiled-coil region" evidence="2">
    <location>
        <begin position="682"/>
        <end position="807"/>
    </location>
</feature>
<feature type="region of interest" description="Disordered" evidence="3">
    <location>
        <begin position="449"/>
        <end position="482"/>
    </location>
</feature>
<keyword evidence="1" id="KW-0479">Metal-binding</keyword>
<name>A0AAN6G4U8_9BASI</name>
<feature type="region of interest" description="Disordered" evidence="3">
    <location>
        <begin position="611"/>
        <end position="667"/>
    </location>
</feature>
<keyword evidence="2" id="KW-0175">Coiled coil</keyword>
<protein>
    <recommendedName>
        <fullName evidence="4">UBP-type domain-containing protein</fullName>
    </recommendedName>
</protein>
<feature type="domain" description="UBP-type" evidence="4">
    <location>
        <begin position="501"/>
        <end position="614"/>
    </location>
</feature>
<dbReference type="GO" id="GO:0007265">
    <property type="term" value="P:Ras protein signal transduction"/>
    <property type="evidence" value="ECO:0007669"/>
    <property type="project" value="TreeGrafter"/>
</dbReference>
<keyword evidence="1" id="KW-0862">Zinc</keyword>
<dbReference type="SUPFAM" id="SSF57850">
    <property type="entry name" value="RING/U-box"/>
    <property type="match status" value="1"/>
</dbReference>
<dbReference type="GO" id="GO:0008270">
    <property type="term" value="F:zinc ion binding"/>
    <property type="evidence" value="ECO:0007669"/>
    <property type="project" value="UniProtKB-KW"/>
</dbReference>
<dbReference type="GO" id="GO:0016567">
    <property type="term" value="P:protein ubiquitination"/>
    <property type="evidence" value="ECO:0007669"/>
    <property type="project" value="TreeGrafter"/>
</dbReference>
<dbReference type="PROSITE" id="PS50271">
    <property type="entry name" value="ZF_UBP"/>
    <property type="match status" value="1"/>
</dbReference>
<feature type="compositionally biased region" description="Low complexity" evidence="3">
    <location>
        <begin position="611"/>
        <end position="637"/>
    </location>
</feature>
<dbReference type="Proteomes" id="UP001176521">
    <property type="component" value="Unassembled WGS sequence"/>
</dbReference>
<dbReference type="PANTHER" id="PTHR24007:SF7">
    <property type="entry name" value="BRCA1-ASSOCIATED PROTEIN"/>
    <property type="match status" value="1"/>
</dbReference>
<evidence type="ECO:0000256" key="1">
    <source>
        <dbReference type="PROSITE-ProRule" id="PRU00502"/>
    </source>
</evidence>
<dbReference type="GO" id="GO:0005737">
    <property type="term" value="C:cytoplasm"/>
    <property type="evidence" value="ECO:0007669"/>
    <property type="project" value="TreeGrafter"/>
</dbReference>
<feature type="region of interest" description="Disordered" evidence="3">
    <location>
        <begin position="127"/>
        <end position="198"/>
    </location>
</feature>
<feature type="compositionally biased region" description="Gly residues" evidence="3">
    <location>
        <begin position="905"/>
        <end position="925"/>
    </location>
</feature>
<keyword evidence="1" id="KW-0863">Zinc-finger</keyword>
<dbReference type="Pfam" id="PF02148">
    <property type="entry name" value="zf-UBP"/>
    <property type="match status" value="1"/>
</dbReference>
<feature type="compositionally biased region" description="Low complexity" evidence="3">
    <location>
        <begin position="164"/>
        <end position="198"/>
    </location>
</feature>
<feature type="region of interest" description="Disordered" evidence="3">
    <location>
        <begin position="222"/>
        <end position="246"/>
    </location>
</feature>
<sequence>MSTAPDEETTAAAAAETAAAETASPSTVAASFHVHLTLLKAPTSTLRIIPTNIFDRLPTAEVHAQREASDKGEEDDALARQAAAEDDALALRIRKEPVDVDQRLGPIALDWADNDSLLSVMYGNHAQARPPHVRTPSHLRAAPQQRRYQSQEQEEKHAQPSGPAFPTNTSAPTSSAPSTPAAAASAQAPASSSSLPQSSSAISAEVPIPVARYTQQSTFSTADDELTSDEPTHPQRSPAATVQASNSSYSVARTHVAFGIVHLFRDQTEADDALALEQSADFPTLSSAASSSGAVATSSKTLLSSTPSSAAHQQTASAASASGSGTPADAVQVTTDEEAGSILGILAVPGYMTAADFLAFIEPAADAISHIRMIRELQTEKCMVLIKFRDPFDAEEFHKMFNGQPFNAINEDELCQVVYITSVTISASYTLPHAYPLLANSDPWPMLPPTSARVAGSQSQSQSNGSPSLGGPSSNAATSSLTAAGATEQQRLATQLTYELPTCPVCLERMDSNVTGLMTTRQRNGLAGPSLSAAQSRCTICKTASDLWVCLICASVGCGRYKAGHAHQHFQETGHLYSLELETQRVWDYAGDGYVHRLIQNKADGKLVELPSASSAASTPARAGGAGRSSRGGPQAGWDDTSFSAGTGKGQGSSAQAGGLSMGGEPEDKVESLGLEYSYLIVSQLESQRAFYEEQVKLLQTELESSQTAHASSLERLAQAETQLAALQARLEQVEQSNVRLGQERERAEKRAERQTELMRKHERDLHTERAQTQGLLSNLGLAQRERVQLEDEMKTIKAELEDVREQMRDLMFFVSARERIAGDEELAGADVVGVPGKKDAEGGKKGGGGGGGGAGAGAGPAGTAGAGGSAGNGSSTKKKKKKSANKPPPAVMAQLASAAAQKEGQGGPGVGSGAQGGAAGGAGAGPSEAAQS</sequence>
<proteinExistence type="predicted"/>
<dbReference type="EMBL" id="JAPDMQ010000732">
    <property type="protein sequence ID" value="KAK0520903.1"/>
    <property type="molecule type" value="Genomic_DNA"/>
</dbReference>
<feature type="region of interest" description="Disordered" evidence="3">
    <location>
        <begin position="305"/>
        <end position="329"/>
    </location>
</feature>
<evidence type="ECO:0000256" key="2">
    <source>
        <dbReference type="SAM" id="Coils"/>
    </source>
</evidence>
<feature type="compositionally biased region" description="Polar residues" evidence="3">
    <location>
        <begin position="234"/>
        <end position="246"/>
    </location>
</feature>
<organism evidence="5 6">
    <name type="scientific">Tilletia horrida</name>
    <dbReference type="NCBI Taxonomy" id="155126"/>
    <lineage>
        <taxon>Eukaryota</taxon>
        <taxon>Fungi</taxon>
        <taxon>Dikarya</taxon>
        <taxon>Basidiomycota</taxon>
        <taxon>Ustilaginomycotina</taxon>
        <taxon>Exobasidiomycetes</taxon>
        <taxon>Tilletiales</taxon>
        <taxon>Tilletiaceae</taxon>
        <taxon>Tilletia</taxon>
    </lineage>
</organism>
<feature type="region of interest" description="Disordered" evidence="3">
    <location>
        <begin position="833"/>
        <end position="933"/>
    </location>
</feature>
<feature type="compositionally biased region" description="Low complexity" evidence="3">
    <location>
        <begin position="892"/>
        <end position="901"/>
    </location>
</feature>
<dbReference type="InterPro" id="IPR013083">
    <property type="entry name" value="Znf_RING/FYVE/PHD"/>
</dbReference>
<gene>
    <name evidence="5" type="ORF">OC842_006958</name>
</gene>
<keyword evidence="6" id="KW-1185">Reference proteome</keyword>
<evidence type="ECO:0000256" key="3">
    <source>
        <dbReference type="SAM" id="MobiDB-lite"/>
    </source>
</evidence>
<evidence type="ECO:0000259" key="4">
    <source>
        <dbReference type="PROSITE" id="PS50271"/>
    </source>
</evidence>
<evidence type="ECO:0000313" key="5">
    <source>
        <dbReference type="EMBL" id="KAK0520903.1"/>
    </source>
</evidence>
<dbReference type="Gene3D" id="3.30.40.10">
    <property type="entry name" value="Zinc/RING finger domain, C3HC4 (zinc finger)"/>
    <property type="match status" value="1"/>
</dbReference>
<dbReference type="SMART" id="SM00290">
    <property type="entry name" value="ZnF_UBP"/>
    <property type="match status" value="1"/>
</dbReference>
<dbReference type="InterPro" id="IPR011422">
    <property type="entry name" value="BRAP2/ETP1_RRM"/>
</dbReference>
<dbReference type="GO" id="GO:0061630">
    <property type="term" value="F:ubiquitin protein ligase activity"/>
    <property type="evidence" value="ECO:0007669"/>
    <property type="project" value="TreeGrafter"/>
</dbReference>
<comment type="caution">
    <text evidence="5">The sequence shown here is derived from an EMBL/GenBank/DDBJ whole genome shotgun (WGS) entry which is preliminary data.</text>
</comment>
<accession>A0AAN6G4U8</accession>
<dbReference type="AlphaFoldDB" id="A0AAN6G4U8"/>
<reference evidence="5" key="1">
    <citation type="journal article" date="2023" name="PhytoFront">
        <title>Draft Genome Resources of Seven Strains of Tilletia horrida, Causal Agent of Kernel Smut of Rice.</title>
        <authorList>
            <person name="Khanal S."/>
            <person name="Antony Babu S."/>
            <person name="Zhou X.G."/>
        </authorList>
    </citation>
    <scope>NUCLEOTIDE SEQUENCE</scope>
    <source>
        <strain evidence="5">TX3</strain>
    </source>
</reference>
<dbReference type="PANTHER" id="PTHR24007">
    <property type="entry name" value="BRCA1-ASSOCIATED PROTEIN"/>
    <property type="match status" value="1"/>
</dbReference>
<dbReference type="Pfam" id="PF07576">
    <property type="entry name" value="BRAP2"/>
    <property type="match status" value="1"/>
</dbReference>
<dbReference type="InterPro" id="IPR001607">
    <property type="entry name" value="Znf_UBP"/>
</dbReference>